<organism evidence="1 2">
    <name type="scientific">Pseudomonas maioricensis</name>
    <dbReference type="NCBI Taxonomy" id="1766623"/>
    <lineage>
        <taxon>Bacteria</taxon>
        <taxon>Pseudomonadati</taxon>
        <taxon>Pseudomonadota</taxon>
        <taxon>Gammaproteobacteria</taxon>
        <taxon>Pseudomonadales</taxon>
        <taxon>Pseudomonadaceae</taxon>
        <taxon>Pseudomonas</taxon>
    </lineage>
</organism>
<dbReference type="EMBL" id="LOHG01000004">
    <property type="protein sequence ID" value="MCI8209652.1"/>
    <property type="molecule type" value="Genomic_DNA"/>
</dbReference>
<evidence type="ECO:0000313" key="2">
    <source>
        <dbReference type="Proteomes" id="UP001320513"/>
    </source>
</evidence>
<proteinExistence type="predicted"/>
<protein>
    <submittedName>
        <fullName evidence="1">Uncharacterized protein</fullName>
    </submittedName>
</protein>
<reference evidence="1 2" key="1">
    <citation type="submission" date="2015-12" db="EMBL/GenBank/DDBJ databases">
        <title>Phylogenomics in the description of a new species in the Pseudomonas syringae group.</title>
        <authorList>
            <person name="Busquets A."/>
            <person name="Gomila M."/>
            <person name="Beiki F."/>
            <person name="Rahimian H."/>
            <person name="Mulet M."/>
            <person name="Sanchez D."/>
            <person name="Garcia-Valdes E."/>
            <person name="Lalucat J."/>
        </authorList>
    </citation>
    <scope>NUCLEOTIDE SEQUENCE [LARGE SCALE GENOMIC DNA]</scope>
    <source>
        <strain evidence="1 2">S25</strain>
    </source>
</reference>
<keyword evidence="2" id="KW-1185">Reference proteome</keyword>
<dbReference type="Proteomes" id="UP001320513">
    <property type="component" value="Unassembled WGS sequence"/>
</dbReference>
<sequence>MEGLYANLEIVRSRIEHYKAEPDKQFRGDSGFTLEEEAVFQKIRQYWADKTIPDDEKLRGFEMDLAEFDPRNTTFIELRKISLGLEALGLIDTTTGSVLSMVDLEFDTAGNQINTHKKVDVFDYFDGQLKFLKGYIAEGHDFANETLIKLNTGITVMLALEARAQAARGQFLVNTTA</sequence>
<gene>
    <name evidence="1" type="ORF">AUC61_08895</name>
</gene>
<dbReference type="RefSeq" id="WP_243245579.1">
    <property type="nucleotide sequence ID" value="NZ_LOHG01000004.1"/>
</dbReference>
<name>A0ABS9ZGU8_9PSED</name>
<comment type="caution">
    <text evidence="1">The sequence shown here is derived from an EMBL/GenBank/DDBJ whole genome shotgun (WGS) entry which is preliminary data.</text>
</comment>
<accession>A0ABS9ZGU8</accession>
<evidence type="ECO:0000313" key="1">
    <source>
        <dbReference type="EMBL" id="MCI8209652.1"/>
    </source>
</evidence>